<keyword evidence="3" id="KW-1185">Reference proteome</keyword>
<evidence type="ECO:0000313" key="3">
    <source>
        <dbReference type="Proteomes" id="UP000530660"/>
    </source>
</evidence>
<keyword evidence="1" id="KW-1133">Transmembrane helix</keyword>
<accession>A0A7J7IM36</accession>
<evidence type="ECO:0008006" key="4">
    <source>
        <dbReference type="Google" id="ProtNLM"/>
    </source>
</evidence>
<dbReference type="EMBL" id="VWRR01000005">
    <property type="protein sequence ID" value="KAF6003800.1"/>
    <property type="molecule type" value="Genomic_DNA"/>
</dbReference>
<evidence type="ECO:0000256" key="1">
    <source>
        <dbReference type="SAM" id="Phobius"/>
    </source>
</evidence>
<dbReference type="AlphaFoldDB" id="A0A7J7IM36"/>
<feature type="transmembrane region" description="Helical" evidence="1">
    <location>
        <begin position="35"/>
        <end position="56"/>
    </location>
</feature>
<dbReference type="PANTHER" id="PTHR34679:SF2">
    <property type="entry name" value="OS02G0122500 PROTEIN"/>
    <property type="match status" value="1"/>
</dbReference>
<comment type="caution">
    <text evidence="2">The sequence shown here is derived from an EMBL/GenBank/DDBJ whole genome shotgun (WGS) entry which is preliminary data.</text>
</comment>
<keyword evidence="1" id="KW-0812">Transmembrane</keyword>
<gene>
    <name evidence="2" type="ORF">F1559_001659</name>
</gene>
<organism evidence="2 3">
    <name type="scientific">Cyanidiococcus yangmingshanensis</name>
    <dbReference type="NCBI Taxonomy" id="2690220"/>
    <lineage>
        <taxon>Eukaryota</taxon>
        <taxon>Rhodophyta</taxon>
        <taxon>Bangiophyceae</taxon>
        <taxon>Cyanidiales</taxon>
        <taxon>Cyanidiaceae</taxon>
        <taxon>Cyanidiococcus</taxon>
    </lineage>
</organism>
<protein>
    <recommendedName>
        <fullName evidence="4">DUF4079 domain-containing protein</fullName>
    </recommendedName>
</protein>
<feature type="transmembrane region" description="Helical" evidence="1">
    <location>
        <begin position="149"/>
        <end position="167"/>
    </location>
</feature>
<evidence type="ECO:0000313" key="2">
    <source>
        <dbReference type="EMBL" id="KAF6003800.1"/>
    </source>
</evidence>
<dbReference type="InterPro" id="IPR025067">
    <property type="entry name" value="DUF4079"/>
</dbReference>
<keyword evidence="1" id="KW-0472">Membrane</keyword>
<name>A0A7J7IM36_9RHOD</name>
<dbReference type="Proteomes" id="UP000530660">
    <property type="component" value="Unassembled WGS sequence"/>
</dbReference>
<dbReference type="PANTHER" id="PTHR34679">
    <property type="match status" value="1"/>
</dbReference>
<dbReference type="Pfam" id="PF13301">
    <property type="entry name" value="DUF4079"/>
    <property type="match status" value="1"/>
</dbReference>
<proteinExistence type="predicted"/>
<feature type="transmembrane region" description="Helical" evidence="1">
    <location>
        <begin position="117"/>
        <end position="137"/>
    </location>
</feature>
<reference evidence="2 3" key="1">
    <citation type="journal article" date="2020" name="J. Phycol.">
        <title>Comparative genome analysis reveals Cyanidiococcus gen. nov., a new extremophilic red algal genus sister to Cyanidioschyzon (Cyanidioschyzonaceae, Rhodophyta).</title>
        <authorList>
            <person name="Liu S.-L."/>
            <person name="Chiang Y.-R."/>
            <person name="Yoon H.S."/>
            <person name="Fu H.-Y."/>
        </authorList>
    </citation>
    <scope>NUCLEOTIDE SEQUENCE [LARGE SCALE GENOMIC DNA]</scope>
    <source>
        <strain evidence="2 3">THAL066</strain>
    </source>
</reference>
<feature type="transmembrane region" description="Helical" evidence="1">
    <location>
        <begin position="85"/>
        <end position="105"/>
    </location>
</feature>
<sequence>MPLLGMVVATPGFAEAAETSESTLKSLFKSLPLSLVHPMVMDGMLLTTFYVFYLGFRARTLRTTSDKELKLKIARSKPGERHYQLASILLAVMTVTTFEGMANTYTRTGKLFPGPHLYIGLSTVALMSVMASLAPAMRQGSTTARNVHFALAFAVTGGFLWQLQSGFEIVLKLLGWK</sequence>
<dbReference type="OrthoDB" id="4914at2759"/>